<evidence type="ECO:0000256" key="3">
    <source>
        <dbReference type="ARBA" id="ARBA00022692"/>
    </source>
</evidence>
<feature type="transmembrane region" description="Helical" evidence="6">
    <location>
        <begin position="12"/>
        <end position="33"/>
    </location>
</feature>
<dbReference type="InterPro" id="IPR043128">
    <property type="entry name" value="Rev_trsase/Diguanyl_cyclase"/>
</dbReference>
<dbReference type="GO" id="GO:0043709">
    <property type="term" value="P:cell adhesion involved in single-species biofilm formation"/>
    <property type="evidence" value="ECO:0007669"/>
    <property type="project" value="TreeGrafter"/>
</dbReference>
<dbReference type="NCBIfam" id="TIGR00254">
    <property type="entry name" value="GGDEF"/>
    <property type="match status" value="1"/>
</dbReference>
<dbReference type="EMBL" id="VDCQ01000019">
    <property type="protein sequence ID" value="TNJ65432.1"/>
    <property type="molecule type" value="Genomic_DNA"/>
</dbReference>
<dbReference type="SUPFAM" id="SSF55073">
    <property type="entry name" value="Nucleotide cyclase"/>
    <property type="match status" value="1"/>
</dbReference>
<evidence type="ECO:0000256" key="6">
    <source>
        <dbReference type="SAM" id="Phobius"/>
    </source>
</evidence>
<dbReference type="CDD" id="cd01949">
    <property type="entry name" value="GGDEF"/>
    <property type="match status" value="1"/>
</dbReference>
<dbReference type="Gene3D" id="3.30.450.20">
    <property type="entry name" value="PAS domain"/>
    <property type="match status" value="2"/>
</dbReference>
<keyword evidence="5 6" id="KW-0472">Membrane</keyword>
<dbReference type="Proteomes" id="UP000307943">
    <property type="component" value="Unassembled WGS sequence"/>
</dbReference>
<dbReference type="InterPro" id="IPR033479">
    <property type="entry name" value="dCache_1"/>
</dbReference>
<dbReference type="CDD" id="cd12912">
    <property type="entry name" value="PDC2_MCP_like"/>
    <property type="match status" value="1"/>
</dbReference>
<dbReference type="FunFam" id="3.30.70.270:FF:000001">
    <property type="entry name" value="Diguanylate cyclase domain protein"/>
    <property type="match status" value="1"/>
</dbReference>
<keyword evidence="4 6" id="KW-1133">Transmembrane helix</keyword>
<dbReference type="SUPFAM" id="SSF103190">
    <property type="entry name" value="Sensory domain-like"/>
    <property type="match status" value="2"/>
</dbReference>
<dbReference type="GO" id="GO:0005886">
    <property type="term" value="C:plasma membrane"/>
    <property type="evidence" value="ECO:0007669"/>
    <property type="project" value="UniProtKB-SubCell"/>
</dbReference>
<reference evidence="8 9" key="1">
    <citation type="submission" date="2019-05" db="EMBL/GenBank/DDBJ databases">
        <title>We sequenced the genome of Paenibacillus hemerocallicola KCTC 33185 for further insight into its adaptation and study the phylogeny of Paenibacillus.</title>
        <authorList>
            <person name="Narsing Rao M.P."/>
        </authorList>
    </citation>
    <scope>NUCLEOTIDE SEQUENCE [LARGE SCALE GENOMIC DNA]</scope>
    <source>
        <strain evidence="8 9">KCTC 33185</strain>
    </source>
</reference>
<dbReference type="Pfam" id="PF00990">
    <property type="entry name" value="GGDEF"/>
    <property type="match status" value="1"/>
</dbReference>
<evidence type="ECO:0000256" key="1">
    <source>
        <dbReference type="ARBA" id="ARBA00004651"/>
    </source>
</evidence>
<evidence type="ECO:0000313" key="9">
    <source>
        <dbReference type="Proteomes" id="UP000307943"/>
    </source>
</evidence>
<evidence type="ECO:0000256" key="2">
    <source>
        <dbReference type="ARBA" id="ARBA00022475"/>
    </source>
</evidence>
<dbReference type="SMART" id="SM00267">
    <property type="entry name" value="GGDEF"/>
    <property type="match status" value="1"/>
</dbReference>
<dbReference type="InterPro" id="IPR000160">
    <property type="entry name" value="GGDEF_dom"/>
</dbReference>
<feature type="transmembrane region" description="Helical" evidence="6">
    <location>
        <begin position="284"/>
        <end position="303"/>
    </location>
</feature>
<dbReference type="CDD" id="cd18773">
    <property type="entry name" value="PDC1_HK_sensor"/>
    <property type="match status" value="1"/>
</dbReference>
<dbReference type="GO" id="GO:0052621">
    <property type="term" value="F:diguanylate cyclase activity"/>
    <property type="evidence" value="ECO:0007669"/>
    <property type="project" value="TreeGrafter"/>
</dbReference>
<dbReference type="OrthoDB" id="9759607at2"/>
<dbReference type="InterPro" id="IPR029151">
    <property type="entry name" value="Sensor-like_sf"/>
</dbReference>
<accession>A0A5C4T946</accession>
<dbReference type="PROSITE" id="PS50887">
    <property type="entry name" value="GGDEF"/>
    <property type="match status" value="1"/>
</dbReference>
<evidence type="ECO:0000313" key="8">
    <source>
        <dbReference type="EMBL" id="TNJ65432.1"/>
    </source>
</evidence>
<dbReference type="AlphaFoldDB" id="A0A5C4T946"/>
<protein>
    <submittedName>
        <fullName evidence="8">GGDEF domain-containing protein</fullName>
    </submittedName>
</protein>
<dbReference type="PANTHER" id="PTHR45138">
    <property type="entry name" value="REGULATORY COMPONENTS OF SENSORY TRANSDUCTION SYSTEM"/>
    <property type="match status" value="1"/>
</dbReference>
<dbReference type="GO" id="GO:1902201">
    <property type="term" value="P:negative regulation of bacterial-type flagellum-dependent cell motility"/>
    <property type="evidence" value="ECO:0007669"/>
    <property type="project" value="TreeGrafter"/>
</dbReference>
<sequence>MDRRKGLTLQLMVSILVILSGLTTLVASMIIAYRNEKKSLTRITLEMNKINSDRIADSVDGLFVTLKTSLSETGRYLMRKQDRTDAAEILELFLLNHPDFNSVVLVDENGILLHGFPGNFEMLGQKMESAGVTQSLREKRPLVSEPYISTGNRLIVLVSEPLFDEKGAYRGFLGGSIRLQEQNLLSRILTGVPSAASGSYVFVVSSSGNILYHPDRRRIGERVAENEAVQDLMRGKSGERRLVNTHGVDMLASYTALKGVGWGVVSQTPTDAVLSDSKKQIMGIAVYTIPIMLAVLLLIYLLIGKVSEPLVKLARYAARLSYRTAAHEPFPRIHDWNYEANKLYGAMTIAVNQVRHEFDSLLLEAHTDPLTGLFNRRVMDHYTKVWLAEQVPFCLMVLDLDHFKQVNDTYGHDAGDEVLKYFSQTVRANTKREHVCCRFGGEEFVVLMPGTTRKEAAVHAETIRASLEQNASPTGKPVTVSIGLSAYPDSAAEAEMLFRLADEALYRAKRLGRNRVETG</sequence>
<organism evidence="8 9">
    <name type="scientific">Paenibacillus hemerocallicola</name>
    <dbReference type="NCBI Taxonomy" id="1172614"/>
    <lineage>
        <taxon>Bacteria</taxon>
        <taxon>Bacillati</taxon>
        <taxon>Bacillota</taxon>
        <taxon>Bacilli</taxon>
        <taxon>Bacillales</taxon>
        <taxon>Paenibacillaceae</taxon>
        <taxon>Paenibacillus</taxon>
    </lineage>
</organism>
<dbReference type="InterPro" id="IPR050469">
    <property type="entry name" value="Diguanylate_Cyclase"/>
</dbReference>
<keyword evidence="9" id="KW-1185">Reference proteome</keyword>
<name>A0A5C4T946_9BACL</name>
<evidence type="ECO:0000259" key="7">
    <source>
        <dbReference type="PROSITE" id="PS50887"/>
    </source>
</evidence>
<comment type="subcellular location">
    <subcellularLocation>
        <location evidence="1">Cell membrane</location>
        <topology evidence="1">Multi-pass membrane protein</topology>
    </subcellularLocation>
</comment>
<evidence type="ECO:0000256" key="5">
    <source>
        <dbReference type="ARBA" id="ARBA00023136"/>
    </source>
</evidence>
<comment type="caution">
    <text evidence="8">The sequence shown here is derived from an EMBL/GenBank/DDBJ whole genome shotgun (WGS) entry which is preliminary data.</text>
</comment>
<proteinExistence type="predicted"/>
<evidence type="ECO:0000256" key="4">
    <source>
        <dbReference type="ARBA" id="ARBA00022989"/>
    </source>
</evidence>
<keyword evidence="2" id="KW-1003">Cell membrane</keyword>
<gene>
    <name evidence="8" type="ORF">FE784_15550</name>
</gene>
<dbReference type="InterPro" id="IPR029787">
    <property type="entry name" value="Nucleotide_cyclase"/>
</dbReference>
<feature type="domain" description="GGDEF" evidence="7">
    <location>
        <begin position="391"/>
        <end position="519"/>
    </location>
</feature>
<dbReference type="PANTHER" id="PTHR45138:SF9">
    <property type="entry name" value="DIGUANYLATE CYCLASE DGCM-RELATED"/>
    <property type="match status" value="1"/>
</dbReference>
<dbReference type="RefSeq" id="WP_139603125.1">
    <property type="nucleotide sequence ID" value="NZ_VDCQ01000019.1"/>
</dbReference>
<dbReference type="Gene3D" id="3.30.70.270">
    <property type="match status" value="1"/>
</dbReference>
<dbReference type="Pfam" id="PF02743">
    <property type="entry name" value="dCache_1"/>
    <property type="match status" value="1"/>
</dbReference>
<keyword evidence="3 6" id="KW-0812">Transmembrane</keyword>